<organism evidence="1 2">
    <name type="scientific">Scortum barcoo</name>
    <name type="common">barcoo grunter</name>
    <dbReference type="NCBI Taxonomy" id="214431"/>
    <lineage>
        <taxon>Eukaryota</taxon>
        <taxon>Metazoa</taxon>
        <taxon>Chordata</taxon>
        <taxon>Craniata</taxon>
        <taxon>Vertebrata</taxon>
        <taxon>Euteleostomi</taxon>
        <taxon>Actinopterygii</taxon>
        <taxon>Neopterygii</taxon>
        <taxon>Teleostei</taxon>
        <taxon>Neoteleostei</taxon>
        <taxon>Acanthomorphata</taxon>
        <taxon>Eupercaria</taxon>
        <taxon>Centrarchiformes</taxon>
        <taxon>Terapontoidei</taxon>
        <taxon>Terapontidae</taxon>
        <taxon>Scortum</taxon>
    </lineage>
</organism>
<comment type="caution">
    <text evidence="1">The sequence shown here is derived from an EMBL/GenBank/DDBJ whole genome shotgun (WGS) entry which is preliminary data.</text>
</comment>
<name>A0ACB8VVB8_9TELE</name>
<reference evidence="1" key="1">
    <citation type="submission" date="2022-04" db="EMBL/GenBank/DDBJ databases">
        <title>Jade perch genome.</title>
        <authorList>
            <person name="Chao B."/>
        </authorList>
    </citation>
    <scope>NUCLEOTIDE SEQUENCE</scope>
    <source>
        <strain evidence="1">CB-2022</strain>
    </source>
</reference>
<sequence>MARADEYGPGGLGARVWCARCIFTEESELPAPRPAGKKSVTNLIMSPLSVPSLMPTSLRLCLLFLFSRSRHLSCSFLYSLESVWYLCSSAVTLSIVSLSVFPISSLLLAASACARSPDSSSRMAWMTALVSSRKENMFALIGASVSASAGTLQPRPQGHDCCPYQFTYKAPGALEYVKKLDIPKQTSKGSMSAMQHFRNLDKRATEDDSNELGTLHQNSITQLCVVSGEKAKVEKYSSVGMDGAMVIWDFEGKADNDKRLFGVVDDPVEGTKLEVLEITGPVQTCLSYAATAALPAFAPITATLTGFSGDGGAKKGKVIPEHDFAAGPACLDDENEFPPVSIPKC</sequence>
<protein>
    <submittedName>
        <fullName evidence="1">Uncharacterized protein</fullName>
    </submittedName>
</protein>
<dbReference type="EMBL" id="CM041547">
    <property type="protein sequence ID" value="KAI3359446.1"/>
    <property type="molecule type" value="Genomic_DNA"/>
</dbReference>
<proteinExistence type="predicted"/>
<evidence type="ECO:0000313" key="2">
    <source>
        <dbReference type="Proteomes" id="UP000831701"/>
    </source>
</evidence>
<evidence type="ECO:0000313" key="1">
    <source>
        <dbReference type="EMBL" id="KAI3359446.1"/>
    </source>
</evidence>
<gene>
    <name evidence="1" type="ORF">L3Q82_002944</name>
</gene>
<dbReference type="Proteomes" id="UP000831701">
    <property type="component" value="Chromosome 17"/>
</dbReference>
<accession>A0ACB8VVB8</accession>
<keyword evidence="2" id="KW-1185">Reference proteome</keyword>